<dbReference type="KEGG" id="pnd:Pla175_30780"/>
<protein>
    <recommendedName>
        <fullName evidence="3">Carboxypeptidase regulatory-like domain-containing protein</fullName>
    </recommendedName>
</protein>
<name>A0A518DDY9_9BACT</name>
<evidence type="ECO:0000313" key="2">
    <source>
        <dbReference type="Proteomes" id="UP000317429"/>
    </source>
</evidence>
<organism evidence="1 2">
    <name type="scientific">Pirellulimonas nuda</name>
    <dbReference type="NCBI Taxonomy" id="2528009"/>
    <lineage>
        <taxon>Bacteria</taxon>
        <taxon>Pseudomonadati</taxon>
        <taxon>Planctomycetota</taxon>
        <taxon>Planctomycetia</taxon>
        <taxon>Pirellulales</taxon>
        <taxon>Lacipirellulaceae</taxon>
        <taxon>Pirellulimonas</taxon>
    </lineage>
</organism>
<dbReference type="EMBL" id="CP036291">
    <property type="protein sequence ID" value="QDU89683.1"/>
    <property type="molecule type" value="Genomic_DNA"/>
</dbReference>
<dbReference type="Proteomes" id="UP000317429">
    <property type="component" value="Chromosome"/>
</dbReference>
<dbReference type="RefSeq" id="WP_145286694.1">
    <property type="nucleotide sequence ID" value="NZ_CP036291.1"/>
</dbReference>
<evidence type="ECO:0008006" key="3">
    <source>
        <dbReference type="Google" id="ProtNLM"/>
    </source>
</evidence>
<dbReference type="PROSITE" id="PS51257">
    <property type="entry name" value="PROKAR_LIPOPROTEIN"/>
    <property type="match status" value="1"/>
</dbReference>
<reference evidence="1 2" key="1">
    <citation type="submission" date="2019-02" db="EMBL/GenBank/DDBJ databases">
        <title>Deep-cultivation of Planctomycetes and their phenomic and genomic characterization uncovers novel biology.</title>
        <authorList>
            <person name="Wiegand S."/>
            <person name="Jogler M."/>
            <person name="Boedeker C."/>
            <person name="Pinto D."/>
            <person name="Vollmers J."/>
            <person name="Rivas-Marin E."/>
            <person name="Kohn T."/>
            <person name="Peeters S.H."/>
            <person name="Heuer A."/>
            <person name="Rast P."/>
            <person name="Oberbeckmann S."/>
            <person name="Bunk B."/>
            <person name="Jeske O."/>
            <person name="Meyerdierks A."/>
            <person name="Storesund J.E."/>
            <person name="Kallscheuer N."/>
            <person name="Luecker S."/>
            <person name="Lage O.M."/>
            <person name="Pohl T."/>
            <person name="Merkel B.J."/>
            <person name="Hornburger P."/>
            <person name="Mueller R.-W."/>
            <person name="Bruemmer F."/>
            <person name="Labrenz M."/>
            <person name="Spormann A.M."/>
            <person name="Op den Camp H."/>
            <person name="Overmann J."/>
            <person name="Amann R."/>
            <person name="Jetten M.S.M."/>
            <person name="Mascher T."/>
            <person name="Medema M.H."/>
            <person name="Devos D.P."/>
            <person name="Kaster A.-K."/>
            <person name="Ovreas L."/>
            <person name="Rohde M."/>
            <person name="Galperin M.Y."/>
            <person name="Jogler C."/>
        </authorList>
    </citation>
    <scope>NUCLEOTIDE SEQUENCE [LARGE SCALE GENOMIC DNA]</scope>
    <source>
        <strain evidence="1 2">Pla175</strain>
    </source>
</reference>
<dbReference type="OrthoDB" id="291697at2"/>
<sequence length="141" mass="15447">MLRGILIALTAIALIGCGGPKDGRLKITGEVTFDGEPLKDGYLTLQPLGDGPSAGARIQDGRFTIDAERGPKPGEYRVSIEAMRETGKMISIDSAFPEEKQPQTVQYLPKRYNERSELTQELSPESKHFVWNLTSKDPGGK</sequence>
<proteinExistence type="predicted"/>
<keyword evidence="2" id="KW-1185">Reference proteome</keyword>
<evidence type="ECO:0000313" key="1">
    <source>
        <dbReference type="EMBL" id="QDU89683.1"/>
    </source>
</evidence>
<gene>
    <name evidence="1" type="ORF">Pla175_30780</name>
</gene>
<accession>A0A518DDY9</accession>
<dbReference type="AlphaFoldDB" id="A0A518DDY9"/>